<proteinExistence type="predicted"/>
<organism evidence="1">
    <name type="scientific">invertebrate metagenome</name>
    <dbReference type="NCBI Taxonomy" id="1711999"/>
    <lineage>
        <taxon>unclassified sequences</taxon>
        <taxon>metagenomes</taxon>
        <taxon>organismal metagenomes</taxon>
    </lineage>
</organism>
<comment type="caution">
    <text evidence="1">The sequence shown here is derived from an EMBL/GenBank/DDBJ whole genome shotgun (WGS) entry which is preliminary data.</text>
</comment>
<protein>
    <submittedName>
        <fullName evidence="1">Uncharacterized protein</fullName>
    </submittedName>
</protein>
<evidence type="ECO:0000313" key="1">
    <source>
        <dbReference type="EMBL" id="PJE78881.1"/>
    </source>
</evidence>
<accession>A0A2H9T6N2</accession>
<gene>
    <name evidence="1" type="ORF">CI610_02154</name>
</gene>
<dbReference type="EMBL" id="NSIT01000118">
    <property type="protein sequence ID" value="PJE78881.1"/>
    <property type="molecule type" value="Genomic_DNA"/>
</dbReference>
<sequence length="97" mass="10894">MGSPCTEKNHISYADTVSRGASVFLDKNTDANIWLGKDNRSNGTAMDLSKANKDQSREQAETFYPHFFSVNKYPMSPYFNTMMPVPSYKSIGSKLDN</sequence>
<dbReference type="AlphaFoldDB" id="A0A2H9T6N2"/>
<name>A0A2H9T6N2_9ZZZZ</name>
<reference evidence="1" key="1">
    <citation type="journal article" date="2017" name="Appl. Environ. Microbiol.">
        <title>Molecular characterization of an Endozoicomonas-like organism causing infection in king scallop Pecten maximus L.</title>
        <authorList>
            <person name="Cano I."/>
            <person name="van Aerle R."/>
            <person name="Ross S."/>
            <person name="Verner-Jeffreys D.W."/>
            <person name="Paley R.K."/>
            <person name="Rimmer G."/>
            <person name="Ryder D."/>
            <person name="Hooper P."/>
            <person name="Stone D."/>
            <person name="Feist S.W."/>
        </authorList>
    </citation>
    <scope>NUCLEOTIDE SEQUENCE</scope>
</reference>